<dbReference type="Pfam" id="PF15739">
    <property type="entry name" value="TSNAXIP1_N"/>
    <property type="match status" value="1"/>
</dbReference>
<feature type="coiled-coil region" evidence="2">
    <location>
        <begin position="56"/>
        <end position="83"/>
    </location>
</feature>
<evidence type="ECO:0000313" key="4">
    <source>
        <dbReference type="EMBL" id="SBP08222.1"/>
    </source>
</evidence>
<feature type="non-terminal residue" evidence="4">
    <location>
        <position position="271"/>
    </location>
</feature>
<reference evidence="4" key="1">
    <citation type="submission" date="2016-05" db="EMBL/GenBank/DDBJ databases">
        <authorList>
            <person name="Lavstsen T."/>
            <person name="Jespersen J.S."/>
        </authorList>
    </citation>
    <scope>NUCLEOTIDE SEQUENCE</scope>
    <source>
        <tissue evidence="4">Brain</tissue>
    </source>
</reference>
<dbReference type="InterPro" id="IPR012331">
    <property type="entry name" value="Clathrin_H-chain_linker"/>
</dbReference>
<accession>A0A1A7WQI6</accession>
<evidence type="ECO:0000256" key="2">
    <source>
        <dbReference type="SAM" id="Coils"/>
    </source>
</evidence>
<keyword evidence="1 2" id="KW-0175">Coiled coil</keyword>
<dbReference type="EMBL" id="HADW01006822">
    <property type="protein sequence ID" value="SBP08222.1"/>
    <property type="molecule type" value="Transcribed_RNA"/>
</dbReference>
<dbReference type="InterPro" id="IPR032755">
    <property type="entry name" value="TSNAXIP1_N"/>
</dbReference>
<feature type="domain" description="Translin-associated factor X-interacting protein 1 N-terminal" evidence="3">
    <location>
        <begin position="14"/>
        <end position="114"/>
    </location>
</feature>
<dbReference type="AlphaFoldDB" id="A0A1A7WQI6"/>
<sequence length="271" mass="31606">MSESNTKYIQNLYEFIEQEKMYLQCPEEGPNELRYIIYRSAFNKVIGQTTAYKRLLLNIKSEYDDIIRQLKRREDEVEESEHSVVNNCQQRAAKLNESRVLIESLISFHQTHTAELQEDISNHRSINLNSLIKGLSEDPEVLQKHLKDLETQRAILLDHKSLCVPLEVQPELEAELQATEHHRDQLSSENKHLMVLFKRLRCFMDHLTCWEQGVRCSLQHGNIHLVTHAVTQDKLTFTEELGDVLTEHAQNNHHVLDPCLALATIIYEACR</sequence>
<dbReference type="Gene3D" id="1.25.40.30">
    <property type="match status" value="1"/>
</dbReference>
<gene>
    <name evidence="4" type="primary">CLHC1</name>
</gene>
<protein>
    <submittedName>
        <fullName evidence="4">Clathrin heavy chain linker domain containing 1</fullName>
    </submittedName>
</protein>
<proteinExistence type="predicted"/>
<name>A0A1A7WQI6_9TELE</name>
<evidence type="ECO:0000259" key="3">
    <source>
        <dbReference type="Pfam" id="PF15739"/>
    </source>
</evidence>
<reference evidence="4" key="2">
    <citation type="submission" date="2016-06" db="EMBL/GenBank/DDBJ databases">
        <title>The genome of a short-lived fish provides insights into sex chromosome evolution and the genetic control of aging.</title>
        <authorList>
            <person name="Reichwald K."/>
            <person name="Felder M."/>
            <person name="Petzold A."/>
            <person name="Koch P."/>
            <person name="Groth M."/>
            <person name="Platzer M."/>
        </authorList>
    </citation>
    <scope>NUCLEOTIDE SEQUENCE</scope>
    <source>
        <tissue evidence="4">Brain</tissue>
    </source>
</reference>
<evidence type="ECO:0000256" key="1">
    <source>
        <dbReference type="ARBA" id="ARBA00023054"/>
    </source>
</evidence>
<organism evidence="4">
    <name type="scientific">Iconisemion striatum</name>
    <dbReference type="NCBI Taxonomy" id="60296"/>
    <lineage>
        <taxon>Eukaryota</taxon>
        <taxon>Metazoa</taxon>
        <taxon>Chordata</taxon>
        <taxon>Craniata</taxon>
        <taxon>Vertebrata</taxon>
        <taxon>Euteleostomi</taxon>
        <taxon>Actinopterygii</taxon>
        <taxon>Neopterygii</taxon>
        <taxon>Teleostei</taxon>
        <taxon>Neoteleostei</taxon>
        <taxon>Acanthomorphata</taxon>
        <taxon>Ovalentaria</taxon>
        <taxon>Atherinomorphae</taxon>
        <taxon>Cyprinodontiformes</taxon>
        <taxon>Nothobranchiidae</taxon>
        <taxon>Iconisemion</taxon>
    </lineage>
</organism>